<gene>
    <name evidence="2" type="ORF">GCM10022421_31470</name>
</gene>
<proteinExistence type="predicted"/>
<organism evidence="2 3">
    <name type="scientific">Oceanisphaera sediminis</name>
    <dbReference type="NCBI Taxonomy" id="981381"/>
    <lineage>
        <taxon>Bacteria</taxon>
        <taxon>Pseudomonadati</taxon>
        <taxon>Pseudomonadota</taxon>
        <taxon>Gammaproteobacteria</taxon>
        <taxon>Aeromonadales</taxon>
        <taxon>Aeromonadaceae</taxon>
        <taxon>Oceanisphaera</taxon>
    </lineage>
</organism>
<keyword evidence="3" id="KW-1185">Reference proteome</keyword>
<evidence type="ECO:0000313" key="3">
    <source>
        <dbReference type="Proteomes" id="UP001501479"/>
    </source>
</evidence>
<accession>A0ABP7EPB1</accession>
<feature type="compositionally biased region" description="Polar residues" evidence="1">
    <location>
        <begin position="23"/>
        <end position="41"/>
    </location>
</feature>
<evidence type="ECO:0000313" key="2">
    <source>
        <dbReference type="EMBL" id="GAA3720834.1"/>
    </source>
</evidence>
<reference evidence="3" key="1">
    <citation type="journal article" date="2019" name="Int. J. Syst. Evol. Microbiol.">
        <title>The Global Catalogue of Microorganisms (GCM) 10K type strain sequencing project: providing services to taxonomists for standard genome sequencing and annotation.</title>
        <authorList>
            <consortium name="The Broad Institute Genomics Platform"/>
            <consortium name="The Broad Institute Genome Sequencing Center for Infectious Disease"/>
            <person name="Wu L."/>
            <person name="Ma J."/>
        </authorList>
    </citation>
    <scope>NUCLEOTIDE SEQUENCE [LARGE SCALE GENOMIC DNA]</scope>
    <source>
        <strain evidence="3">JCM 17329</strain>
    </source>
</reference>
<dbReference type="InterPro" id="IPR027417">
    <property type="entry name" value="P-loop_NTPase"/>
</dbReference>
<name>A0ABP7EPB1_9GAMM</name>
<protein>
    <recommendedName>
        <fullName evidence="4">Cell division inhibitor</fullName>
    </recommendedName>
</protein>
<sequence length="198" mass="21555">MATLLLTREQLTREQLFREQLSRKQTVSSAPQGPLTPNETDNNIMRITHWSRVQQARLLASLAVISRQNRGWILIANGPAPLSRRILIDAGVNPARVIEVKRASESLLQQARACTGIAALVCWQPGGAALPLPGHRGQSMFIITPTDRPPTLVQPRCAASPAMMDASPGKTGITRYRRLATGETAGRGLTRGYCGSIR</sequence>
<dbReference type="Gene3D" id="3.40.50.300">
    <property type="entry name" value="P-loop containing nucleotide triphosphate hydrolases"/>
    <property type="match status" value="1"/>
</dbReference>
<dbReference type="Proteomes" id="UP001501479">
    <property type="component" value="Unassembled WGS sequence"/>
</dbReference>
<feature type="region of interest" description="Disordered" evidence="1">
    <location>
        <begin position="22"/>
        <end position="41"/>
    </location>
</feature>
<dbReference type="SUPFAM" id="SSF52540">
    <property type="entry name" value="P-loop containing nucleoside triphosphate hydrolases"/>
    <property type="match status" value="1"/>
</dbReference>
<comment type="caution">
    <text evidence="2">The sequence shown here is derived from an EMBL/GenBank/DDBJ whole genome shotgun (WGS) entry which is preliminary data.</text>
</comment>
<dbReference type="EMBL" id="BAABDS010000046">
    <property type="protein sequence ID" value="GAA3720834.1"/>
    <property type="molecule type" value="Genomic_DNA"/>
</dbReference>
<evidence type="ECO:0000256" key="1">
    <source>
        <dbReference type="SAM" id="MobiDB-lite"/>
    </source>
</evidence>
<evidence type="ECO:0008006" key="4">
    <source>
        <dbReference type="Google" id="ProtNLM"/>
    </source>
</evidence>